<dbReference type="Proteomes" id="UP000285908">
    <property type="component" value="Unassembled WGS sequence"/>
</dbReference>
<protein>
    <recommendedName>
        <fullName evidence="1">ABC-three component systems C-terminal domain-containing protein</fullName>
    </recommendedName>
</protein>
<dbReference type="EMBL" id="RQXX01000013">
    <property type="protein sequence ID" value="RVV96520.1"/>
    <property type="molecule type" value="Genomic_DNA"/>
</dbReference>
<keyword evidence="3" id="KW-1185">Reference proteome</keyword>
<dbReference type="InterPro" id="IPR046919">
    <property type="entry name" value="ABC-3C_CTD10"/>
</dbReference>
<dbReference type="Pfam" id="PF20275">
    <property type="entry name" value="CTD10"/>
    <property type="match status" value="1"/>
</dbReference>
<dbReference type="AlphaFoldDB" id="A0A438ACW3"/>
<evidence type="ECO:0000259" key="1">
    <source>
        <dbReference type="Pfam" id="PF20275"/>
    </source>
</evidence>
<organism evidence="2 3">
    <name type="scientific">Mesobaculum littorinae</name>
    <dbReference type="NCBI Taxonomy" id="2486419"/>
    <lineage>
        <taxon>Bacteria</taxon>
        <taxon>Pseudomonadati</taxon>
        <taxon>Pseudomonadota</taxon>
        <taxon>Alphaproteobacteria</taxon>
        <taxon>Rhodobacterales</taxon>
        <taxon>Roseobacteraceae</taxon>
        <taxon>Mesobaculum</taxon>
    </lineage>
</organism>
<comment type="caution">
    <text evidence="2">The sequence shown here is derived from an EMBL/GenBank/DDBJ whole genome shotgun (WGS) entry which is preliminary data.</text>
</comment>
<evidence type="ECO:0000313" key="2">
    <source>
        <dbReference type="EMBL" id="RVV96520.1"/>
    </source>
</evidence>
<gene>
    <name evidence="2" type="ORF">EKE94_18275</name>
</gene>
<feature type="domain" description="ABC-three component systems C-terminal" evidence="1">
    <location>
        <begin position="167"/>
        <end position="294"/>
    </location>
</feature>
<dbReference type="OrthoDB" id="596297at2"/>
<evidence type="ECO:0000313" key="3">
    <source>
        <dbReference type="Proteomes" id="UP000285908"/>
    </source>
</evidence>
<accession>A0A438ACW3</accession>
<proteinExistence type="predicted"/>
<sequence length="302" mass="34512">MHKSDFDEYFDRMFDTCNQTRFEDWFAELAHCAWGTDFETIKAGGQHGDKKSDGRHRPTETIYQCYAPESASTFSKNAVGKVNDSFPDVLSYWPKMKRWVLIHNNDGGIPTKLSDELEKLREEYPHIEIDTASRRFLKDELHDKLSMNQMLDVYPSARLNFRTVSMENVRPLLKRIIGEKSTAIGVLSFGEIPNEKKLDHNELSPDAKFDLNRAAPNIGIVDRFLENMSNPGNASIIQSEIQSKYLELRDFGYTADEILGGLLAFVRGPLEDPPNTAAAYVIIYYYFDACDIFENPPEDALC</sequence>
<reference evidence="2 3" key="1">
    <citation type="submission" date="2018-11" db="EMBL/GenBank/DDBJ databases">
        <title>Mesobaculum littorinae gen. nov., sp. nov., isolated from Littorina scabra that represents a novel genus of the order Rhodobacteraceae.</title>
        <authorList>
            <person name="Li F."/>
        </authorList>
    </citation>
    <scope>NUCLEOTIDE SEQUENCE [LARGE SCALE GENOMIC DNA]</scope>
    <source>
        <strain evidence="2 3">M0103</strain>
    </source>
</reference>
<name>A0A438ACW3_9RHOB</name>
<dbReference type="RefSeq" id="WP_127908075.1">
    <property type="nucleotide sequence ID" value="NZ_RQXX01000013.1"/>
</dbReference>